<dbReference type="InterPro" id="IPR005467">
    <property type="entry name" value="His_kinase_dom"/>
</dbReference>
<evidence type="ECO:0000256" key="8">
    <source>
        <dbReference type="SAM" id="SignalP"/>
    </source>
</evidence>
<dbReference type="InterPro" id="IPR011990">
    <property type="entry name" value="TPR-like_helical_dom_sf"/>
</dbReference>
<keyword evidence="7" id="KW-0812">Transmembrane</keyword>
<dbReference type="InterPro" id="IPR003661">
    <property type="entry name" value="HisK_dim/P_dom"/>
</dbReference>
<evidence type="ECO:0000313" key="11">
    <source>
        <dbReference type="Proteomes" id="UP000284892"/>
    </source>
</evidence>
<comment type="catalytic activity">
    <reaction evidence="1">
        <text>ATP + protein L-histidine = ADP + protein N-phospho-L-histidine.</text>
        <dbReference type="EC" id="2.7.13.3"/>
    </reaction>
</comment>
<dbReference type="PROSITE" id="PS50109">
    <property type="entry name" value="HIS_KIN"/>
    <property type="match status" value="1"/>
</dbReference>
<dbReference type="PANTHER" id="PTHR43047:SF72">
    <property type="entry name" value="OSMOSENSING HISTIDINE PROTEIN KINASE SLN1"/>
    <property type="match status" value="1"/>
</dbReference>
<keyword evidence="5 10" id="KW-0418">Kinase</keyword>
<dbReference type="CDD" id="cd00082">
    <property type="entry name" value="HisKA"/>
    <property type="match status" value="1"/>
</dbReference>
<dbReference type="InterPro" id="IPR003594">
    <property type="entry name" value="HATPase_dom"/>
</dbReference>
<dbReference type="EC" id="2.7.13.3" evidence="2"/>
<feature type="repeat" description="TPR" evidence="6">
    <location>
        <begin position="160"/>
        <end position="193"/>
    </location>
</feature>
<dbReference type="EMBL" id="RAQJ01000006">
    <property type="protein sequence ID" value="RKE90909.1"/>
    <property type="molecule type" value="Genomic_DNA"/>
</dbReference>
<keyword evidence="6" id="KW-0802">TPR repeat</keyword>
<evidence type="ECO:0000256" key="4">
    <source>
        <dbReference type="ARBA" id="ARBA00022679"/>
    </source>
</evidence>
<protein>
    <recommendedName>
        <fullName evidence="2">histidine kinase</fullName>
        <ecNumber evidence="2">2.7.13.3</ecNumber>
    </recommendedName>
</protein>
<dbReference type="GO" id="GO:0005886">
    <property type="term" value="C:plasma membrane"/>
    <property type="evidence" value="ECO:0007669"/>
    <property type="project" value="TreeGrafter"/>
</dbReference>
<dbReference type="Gene3D" id="1.25.40.10">
    <property type="entry name" value="Tetratricopeptide repeat domain"/>
    <property type="match status" value="2"/>
</dbReference>
<proteinExistence type="predicted"/>
<dbReference type="GO" id="GO:0000155">
    <property type="term" value="F:phosphorelay sensor kinase activity"/>
    <property type="evidence" value="ECO:0007669"/>
    <property type="project" value="InterPro"/>
</dbReference>
<evidence type="ECO:0000256" key="5">
    <source>
        <dbReference type="ARBA" id="ARBA00022777"/>
    </source>
</evidence>
<comment type="caution">
    <text evidence="10">The sequence shown here is derived from an EMBL/GenBank/DDBJ whole genome shotgun (WGS) entry which is preliminary data.</text>
</comment>
<evidence type="ECO:0000313" key="10">
    <source>
        <dbReference type="EMBL" id="RKE90909.1"/>
    </source>
</evidence>
<keyword evidence="7" id="KW-1133">Transmembrane helix</keyword>
<sequence length="684" mass="78909">MKQLITLAVLCSALFCFSQTNEIDSLAIQLAYQKQDSTKVDTSLHLIKALYKANDFTKALLYINQTERLSKSLNYTQGIADVNYHKALIYSQRDDYYNAIDGYNKSRKYYKQLKDTLGIAKVNNSIGLIEIKRGNYSVGLEHSLSAIQTFENRNLQDELSSAYNNLAEAYYNTHQIDKALEFNFKALNVREHLRDSAAIKTSTKNIALLYSERKEHRKAIEYYEKVLDLLNPEKDQVLKGEILPRIGDEHLQFKDYNKASMYLLEGLKFNRDTKNEDGILRSLNSIGNLNLQLKKVRLAEFQLNEAYALAKKINNRTELLKSYRLHKELDSTNGRFQNAFFWQSKYYDLKNEIDAENQPKIPVKTTSIKNEQTNDTKEDLDKINQEKETLKNNQLKKLKLISYILVGAFIAVLTILLLIYLKRKSTLKYNEELERRNQEIQLQNEIFSKQTHDLEETNKVKDRLFSIVSHDLKDSISSIKGFIDLLREDSISREEFYDLVPELSENADNASSLLFNLLNWSKSQMQNLKPKPELFNIQDVFHNKMSLVEQKVEQKRIVLIDESHRDFVYADKSMTEIVVQNLLTNAVKFSRVGDIITISNRDYNGKSLICVEDTGVGISKDNIDKLFNNGTFTTIGTKNEKGTGLGLSICKELVELNNGRIWVESTLNEGSKFYVELPKIKPAE</sequence>
<dbReference type="InterPro" id="IPR036890">
    <property type="entry name" value="HATPase_C_sf"/>
</dbReference>
<keyword evidence="4" id="KW-0808">Transferase</keyword>
<evidence type="ECO:0000259" key="9">
    <source>
        <dbReference type="PROSITE" id="PS50109"/>
    </source>
</evidence>
<accession>A0A420DFT3</accession>
<dbReference type="Proteomes" id="UP000284892">
    <property type="component" value="Unassembled WGS sequence"/>
</dbReference>
<dbReference type="SUPFAM" id="SSF47384">
    <property type="entry name" value="Homodimeric domain of signal transducing histidine kinase"/>
    <property type="match status" value="1"/>
</dbReference>
<evidence type="ECO:0000256" key="7">
    <source>
        <dbReference type="SAM" id="Phobius"/>
    </source>
</evidence>
<dbReference type="SMART" id="SM00387">
    <property type="entry name" value="HATPase_c"/>
    <property type="match status" value="1"/>
</dbReference>
<name>A0A420DFT3_9FLAO</name>
<evidence type="ECO:0000256" key="1">
    <source>
        <dbReference type="ARBA" id="ARBA00000085"/>
    </source>
</evidence>
<dbReference type="Gene3D" id="1.10.287.130">
    <property type="match status" value="1"/>
</dbReference>
<dbReference type="InterPro" id="IPR019734">
    <property type="entry name" value="TPR_rpt"/>
</dbReference>
<keyword evidence="11" id="KW-1185">Reference proteome</keyword>
<gene>
    <name evidence="10" type="ORF">BXY80_2499</name>
</gene>
<feature type="domain" description="Histidine kinase" evidence="9">
    <location>
        <begin position="467"/>
        <end position="681"/>
    </location>
</feature>
<feature type="signal peptide" evidence="8">
    <location>
        <begin position="1"/>
        <end position="18"/>
    </location>
</feature>
<dbReference type="Pfam" id="PF13424">
    <property type="entry name" value="TPR_12"/>
    <property type="match status" value="1"/>
</dbReference>
<keyword evidence="7" id="KW-0472">Membrane</keyword>
<dbReference type="InterPro" id="IPR036097">
    <property type="entry name" value="HisK_dim/P_sf"/>
</dbReference>
<dbReference type="GO" id="GO:0009927">
    <property type="term" value="F:histidine phosphotransfer kinase activity"/>
    <property type="evidence" value="ECO:0007669"/>
    <property type="project" value="TreeGrafter"/>
</dbReference>
<dbReference type="SUPFAM" id="SSF55874">
    <property type="entry name" value="ATPase domain of HSP90 chaperone/DNA topoisomerase II/histidine kinase"/>
    <property type="match status" value="1"/>
</dbReference>
<dbReference type="SUPFAM" id="SSF48452">
    <property type="entry name" value="TPR-like"/>
    <property type="match status" value="2"/>
</dbReference>
<dbReference type="RefSeq" id="WP_120202387.1">
    <property type="nucleotide sequence ID" value="NZ_RAQJ01000006.1"/>
</dbReference>
<dbReference type="SMART" id="SM00388">
    <property type="entry name" value="HisKA"/>
    <property type="match status" value="1"/>
</dbReference>
<feature type="transmembrane region" description="Helical" evidence="7">
    <location>
        <begin position="400"/>
        <end position="421"/>
    </location>
</feature>
<evidence type="ECO:0000256" key="2">
    <source>
        <dbReference type="ARBA" id="ARBA00012438"/>
    </source>
</evidence>
<dbReference type="Gene3D" id="3.30.565.10">
    <property type="entry name" value="Histidine kinase-like ATPase, C-terminal domain"/>
    <property type="match status" value="1"/>
</dbReference>
<dbReference type="Pfam" id="PF02518">
    <property type="entry name" value="HATPase_c"/>
    <property type="match status" value="1"/>
</dbReference>
<keyword evidence="3" id="KW-0597">Phosphoprotein</keyword>
<dbReference type="PRINTS" id="PR00344">
    <property type="entry name" value="BCTRLSENSOR"/>
</dbReference>
<keyword evidence="8" id="KW-0732">Signal</keyword>
<dbReference type="Pfam" id="PF00512">
    <property type="entry name" value="HisKA"/>
    <property type="match status" value="1"/>
</dbReference>
<organism evidence="10 11">
    <name type="scientific">Ichthyenterobacterium magnum</name>
    <dbReference type="NCBI Taxonomy" id="1230530"/>
    <lineage>
        <taxon>Bacteria</taxon>
        <taxon>Pseudomonadati</taxon>
        <taxon>Bacteroidota</taxon>
        <taxon>Flavobacteriia</taxon>
        <taxon>Flavobacteriales</taxon>
        <taxon>Flavobacteriaceae</taxon>
        <taxon>Ichthyenterobacterium</taxon>
    </lineage>
</organism>
<dbReference type="PROSITE" id="PS50005">
    <property type="entry name" value="TPR"/>
    <property type="match status" value="1"/>
</dbReference>
<dbReference type="OrthoDB" id="9810447at2"/>
<reference evidence="10 11" key="1">
    <citation type="submission" date="2018-09" db="EMBL/GenBank/DDBJ databases">
        <title>Genomic Encyclopedia of Archaeal and Bacterial Type Strains, Phase II (KMG-II): from individual species to whole genera.</title>
        <authorList>
            <person name="Goeker M."/>
        </authorList>
    </citation>
    <scope>NUCLEOTIDE SEQUENCE [LARGE SCALE GENOMIC DNA]</scope>
    <source>
        <strain evidence="10 11">DSM 26283</strain>
    </source>
</reference>
<feature type="chain" id="PRO_5019176102" description="histidine kinase" evidence="8">
    <location>
        <begin position="19"/>
        <end position="684"/>
    </location>
</feature>
<dbReference type="AlphaFoldDB" id="A0A420DFT3"/>
<dbReference type="PANTHER" id="PTHR43047">
    <property type="entry name" value="TWO-COMPONENT HISTIDINE PROTEIN KINASE"/>
    <property type="match status" value="1"/>
</dbReference>
<evidence type="ECO:0000256" key="6">
    <source>
        <dbReference type="PROSITE-ProRule" id="PRU00339"/>
    </source>
</evidence>
<dbReference type="SMART" id="SM00028">
    <property type="entry name" value="TPR"/>
    <property type="match status" value="6"/>
</dbReference>
<dbReference type="InterPro" id="IPR004358">
    <property type="entry name" value="Sig_transdc_His_kin-like_C"/>
</dbReference>
<evidence type="ECO:0000256" key="3">
    <source>
        <dbReference type="ARBA" id="ARBA00022553"/>
    </source>
</evidence>